<accession>A0A2W0CAQ3</accession>
<proteinExistence type="predicted"/>
<dbReference type="OrthoDB" id="25753at2"/>
<sequence>MSFKRLILWQWVTVLIAIAAIMITIGVILYQTADPQQKRGTNIEKGSPAPEFNATDLIGNPVSLNQYRGKVVLLNFWASWCGPCVREMPLLNDISQTYAKDVQAIFINVGESKGTIREFMDQHQFDFNVVVDATGKLSGTFKVTGLPATMIIDREGNFNRVLWGELSEDMPIEQWLEEL</sequence>
<keyword evidence="2" id="KW-1133">Transmembrane helix</keyword>
<dbReference type="Gene3D" id="3.40.30.10">
    <property type="entry name" value="Glutaredoxin"/>
    <property type="match status" value="1"/>
</dbReference>
<dbReference type="InterPro" id="IPR017937">
    <property type="entry name" value="Thioredoxin_CS"/>
</dbReference>
<dbReference type="PROSITE" id="PS51352">
    <property type="entry name" value="THIOREDOXIN_2"/>
    <property type="match status" value="1"/>
</dbReference>
<dbReference type="PANTHER" id="PTHR42852:SF13">
    <property type="entry name" value="PROTEIN DIPZ"/>
    <property type="match status" value="1"/>
</dbReference>
<dbReference type="InterPro" id="IPR036249">
    <property type="entry name" value="Thioredoxin-like_sf"/>
</dbReference>
<evidence type="ECO:0000256" key="1">
    <source>
        <dbReference type="ARBA" id="ARBA00023157"/>
    </source>
</evidence>
<feature type="transmembrane region" description="Helical" evidence="2">
    <location>
        <begin position="6"/>
        <end position="30"/>
    </location>
</feature>
<reference evidence="4 5" key="1">
    <citation type="submission" date="2018-01" db="EMBL/GenBank/DDBJ databases">
        <title>Genome sequence of the PGP bacterium Paenibacillus illinoisensis E3.</title>
        <authorList>
            <person name="Rolli E."/>
            <person name="Marasco R."/>
            <person name="Bessem C."/>
            <person name="Michoud G."/>
            <person name="Gaiarsa S."/>
            <person name="Borin S."/>
            <person name="Daffonchio D."/>
        </authorList>
    </citation>
    <scope>NUCLEOTIDE SEQUENCE [LARGE SCALE GENOMIC DNA]</scope>
    <source>
        <strain evidence="4 5">E3</strain>
    </source>
</reference>
<keyword evidence="1" id="KW-1015">Disulfide bond</keyword>
<evidence type="ECO:0000313" key="4">
    <source>
        <dbReference type="EMBL" id="PYY29656.1"/>
    </source>
</evidence>
<dbReference type="PROSITE" id="PS00194">
    <property type="entry name" value="THIOREDOXIN_1"/>
    <property type="match status" value="1"/>
</dbReference>
<dbReference type="EMBL" id="PRLG01000015">
    <property type="protein sequence ID" value="PYY29656.1"/>
    <property type="molecule type" value="Genomic_DNA"/>
</dbReference>
<organism evidence="4 5">
    <name type="scientific">Paenibacillus illinoisensis</name>
    <dbReference type="NCBI Taxonomy" id="59845"/>
    <lineage>
        <taxon>Bacteria</taxon>
        <taxon>Bacillati</taxon>
        <taxon>Bacillota</taxon>
        <taxon>Bacilli</taxon>
        <taxon>Bacillales</taxon>
        <taxon>Paenibacillaceae</taxon>
        <taxon>Paenibacillus</taxon>
    </lineage>
</organism>
<keyword evidence="2" id="KW-0812">Transmembrane</keyword>
<comment type="caution">
    <text evidence="4">The sequence shown here is derived from an EMBL/GenBank/DDBJ whole genome shotgun (WGS) entry which is preliminary data.</text>
</comment>
<dbReference type="Pfam" id="PF00578">
    <property type="entry name" value="AhpC-TSA"/>
    <property type="match status" value="1"/>
</dbReference>
<dbReference type="GO" id="GO:0016209">
    <property type="term" value="F:antioxidant activity"/>
    <property type="evidence" value="ECO:0007669"/>
    <property type="project" value="InterPro"/>
</dbReference>
<dbReference type="CDD" id="cd02966">
    <property type="entry name" value="TlpA_like_family"/>
    <property type="match status" value="1"/>
</dbReference>
<dbReference type="GO" id="GO:0016491">
    <property type="term" value="F:oxidoreductase activity"/>
    <property type="evidence" value="ECO:0007669"/>
    <property type="project" value="InterPro"/>
</dbReference>
<evidence type="ECO:0000256" key="2">
    <source>
        <dbReference type="SAM" id="Phobius"/>
    </source>
</evidence>
<evidence type="ECO:0000313" key="5">
    <source>
        <dbReference type="Proteomes" id="UP000247459"/>
    </source>
</evidence>
<evidence type="ECO:0000259" key="3">
    <source>
        <dbReference type="PROSITE" id="PS51352"/>
    </source>
</evidence>
<dbReference type="InterPro" id="IPR013766">
    <property type="entry name" value="Thioredoxin_domain"/>
</dbReference>
<dbReference type="RefSeq" id="WP_110757815.1">
    <property type="nucleotide sequence ID" value="NZ_PRLG01000015.1"/>
</dbReference>
<dbReference type="AlphaFoldDB" id="A0A2W0CAQ3"/>
<dbReference type="SUPFAM" id="SSF52833">
    <property type="entry name" value="Thioredoxin-like"/>
    <property type="match status" value="1"/>
</dbReference>
<feature type="domain" description="Thioredoxin" evidence="3">
    <location>
        <begin position="43"/>
        <end position="179"/>
    </location>
</feature>
<keyword evidence="2" id="KW-0472">Membrane</keyword>
<dbReference type="InterPro" id="IPR050553">
    <property type="entry name" value="Thioredoxin_ResA/DsbE_sf"/>
</dbReference>
<gene>
    <name evidence="4" type="ORF">PIL02S_01856</name>
</gene>
<name>A0A2W0CAQ3_9BACL</name>
<dbReference type="InterPro" id="IPR000866">
    <property type="entry name" value="AhpC/TSA"/>
</dbReference>
<dbReference type="Proteomes" id="UP000247459">
    <property type="component" value="Unassembled WGS sequence"/>
</dbReference>
<dbReference type="PANTHER" id="PTHR42852">
    <property type="entry name" value="THIOL:DISULFIDE INTERCHANGE PROTEIN DSBE"/>
    <property type="match status" value="1"/>
</dbReference>
<protein>
    <submittedName>
        <fullName evidence="4">Alkyl hydroperoxide reductase</fullName>
    </submittedName>
</protein>